<comment type="catalytic activity">
    <reaction evidence="1 9 10">
        <text>[protein]-peptidylproline (omega=180) = [protein]-peptidylproline (omega=0)</text>
        <dbReference type="Rhea" id="RHEA:16237"/>
        <dbReference type="Rhea" id="RHEA-COMP:10747"/>
        <dbReference type="Rhea" id="RHEA-COMP:10748"/>
        <dbReference type="ChEBI" id="CHEBI:83833"/>
        <dbReference type="ChEBI" id="CHEBI:83834"/>
        <dbReference type="EC" id="5.2.1.8"/>
    </reaction>
</comment>
<comment type="function">
    <text evidence="8">Also involved in hydrogenase metallocenter assembly, probably by participating in the nickel insertion step. This function in hydrogenase biosynthesis requires chaperone activity and the presence of the metal-binding domain, but not PPIase activity.</text>
</comment>
<dbReference type="Pfam" id="PF02579">
    <property type="entry name" value="Nitro_FeMo-Co"/>
    <property type="match status" value="1"/>
</dbReference>
<keyword evidence="4" id="KW-0963">Cytoplasm</keyword>
<keyword evidence="6" id="KW-0143">Chaperone</keyword>
<evidence type="ECO:0000313" key="13">
    <source>
        <dbReference type="Proteomes" id="UP000886860"/>
    </source>
</evidence>
<keyword evidence="7 9" id="KW-0413">Isomerase</keyword>
<comment type="similarity">
    <text evidence="3 10">Belongs to the FKBP-type PPIase family.</text>
</comment>
<keyword evidence="5 9" id="KW-0697">Rotamase</keyword>
<gene>
    <name evidence="12" type="ORF">IAB60_13175</name>
</gene>
<comment type="subcellular location">
    <subcellularLocation>
        <location evidence="2">Cytoplasm</location>
    </subcellularLocation>
</comment>
<reference evidence="12" key="2">
    <citation type="journal article" date="2021" name="PeerJ">
        <title>Extensive microbial diversity within the chicken gut microbiome revealed by metagenomics and culture.</title>
        <authorList>
            <person name="Gilroy R."/>
            <person name="Ravi A."/>
            <person name="Getino M."/>
            <person name="Pursley I."/>
            <person name="Horton D.L."/>
            <person name="Alikhan N.F."/>
            <person name="Baker D."/>
            <person name="Gharbi K."/>
            <person name="Hall N."/>
            <person name="Watson M."/>
            <person name="Adriaenssens E.M."/>
            <person name="Foster-Nyarko E."/>
            <person name="Jarju S."/>
            <person name="Secka A."/>
            <person name="Antonio M."/>
            <person name="Oren A."/>
            <person name="Chaudhuri R.R."/>
            <person name="La Ragione R."/>
            <person name="Hildebrand F."/>
            <person name="Pallen M.J."/>
        </authorList>
    </citation>
    <scope>NUCLEOTIDE SEQUENCE</scope>
    <source>
        <strain evidence="12">CHK123-3438</strain>
    </source>
</reference>
<evidence type="ECO:0000259" key="11">
    <source>
        <dbReference type="PROSITE" id="PS50059"/>
    </source>
</evidence>
<dbReference type="Gene3D" id="3.30.420.130">
    <property type="entry name" value="Dinitrogenase iron-molybdenum cofactor biosynthesis domain"/>
    <property type="match status" value="1"/>
</dbReference>
<dbReference type="GO" id="GO:0042026">
    <property type="term" value="P:protein refolding"/>
    <property type="evidence" value="ECO:0007669"/>
    <property type="project" value="UniProtKB-ARBA"/>
</dbReference>
<dbReference type="GO" id="GO:0003755">
    <property type="term" value="F:peptidyl-prolyl cis-trans isomerase activity"/>
    <property type="evidence" value="ECO:0007669"/>
    <property type="project" value="UniProtKB-UniRule"/>
</dbReference>
<evidence type="ECO:0000256" key="6">
    <source>
        <dbReference type="ARBA" id="ARBA00023186"/>
    </source>
</evidence>
<dbReference type="PANTHER" id="PTHR47861:SF3">
    <property type="entry name" value="FKBP-TYPE PEPTIDYL-PROLYL CIS-TRANS ISOMERASE SLYD"/>
    <property type="match status" value="1"/>
</dbReference>
<dbReference type="Pfam" id="PF00254">
    <property type="entry name" value="FKBP_C"/>
    <property type="match status" value="1"/>
</dbReference>
<dbReference type="SUPFAM" id="SSF53146">
    <property type="entry name" value="Nitrogenase accessory factor-like"/>
    <property type="match status" value="1"/>
</dbReference>
<dbReference type="InterPro" id="IPR046357">
    <property type="entry name" value="PPIase_dom_sf"/>
</dbReference>
<dbReference type="AlphaFoldDB" id="A0A9D1GKW3"/>
<evidence type="ECO:0000256" key="4">
    <source>
        <dbReference type="ARBA" id="ARBA00022490"/>
    </source>
</evidence>
<evidence type="ECO:0000256" key="7">
    <source>
        <dbReference type="ARBA" id="ARBA00023235"/>
    </source>
</evidence>
<evidence type="ECO:0000313" key="12">
    <source>
        <dbReference type="EMBL" id="HIT43023.1"/>
    </source>
</evidence>
<dbReference type="EC" id="5.2.1.8" evidence="10"/>
<dbReference type="InterPro" id="IPR001179">
    <property type="entry name" value="PPIase_FKBP_dom"/>
</dbReference>
<organism evidence="12 13">
    <name type="scientific">Candidatus Caccovicinus merdipullorum</name>
    <dbReference type="NCBI Taxonomy" id="2840724"/>
    <lineage>
        <taxon>Bacteria</taxon>
        <taxon>Bacillati</taxon>
        <taxon>Bacillota</taxon>
        <taxon>Clostridia</taxon>
        <taxon>Eubacteriales</taxon>
        <taxon>Candidatus Caccovicinus</taxon>
    </lineage>
</organism>
<evidence type="ECO:0000256" key="9">
    <source>
        <dbReference type="PROSITE-ProRule" id="PRU00277"/>
    </source>
</evidence>
<dbReference type="Proteomes" id="UP000886860">
    <property type="component" value="Unassembled WGS sequence"/>
</dbReference>
<dbReference type="InterPro" id="IPR003731">
    <property type="entry name" value="Di-Nase_FeMo-co_biosynth"/>
</dbReference>
<evidence type="ECO:0000256" key="8">
    <source>
        <dbReference type="ARBA" id="ARBA00037071"/>
    </source>
</evidence>
<dbReference type="InterPro" id="IPR033913">
    <property type="entry name" value="MTH1175_dom"/>
</dbReference>
<dbReference type="PROSITE" id="PS50059">
    <property type="entry name" value="FKBP_PPIASE"/>
    <property type="match status" value="1"/>
</dbReference>
<evidence type="ECO:0000256" key="10">
    <source>
        <dbReference type="RuleBase" id="RU003915"/>
    </source>
</evidence>
<evidence type="ECO:0000256" key="5">
    <source>
        <dbReference type="ARBA" id="ARBA00023110"/>
    </source>
</evidence>
<protein>
    <recommendedName>
        <fullName evidence="10">Peptidyl-prolyl cis-trans isomerase</fullName>
        <ecNumber evidence="10">5.2.1.8</ecNumber>
    </recommendedName>
</protein>
<accession>A0A9D1GKW3</accession>
<dbReference type="InterPro" id="IPR036105">
    <property type="entry name" value="DiNase_FeMo-co_biosyn_sf"/>
</dbReference>
<dbReference type="GO" id="GO:0005737">
    <property type="term" value="C:cytoplasm"/>
    <property type="evidence" value="ECO:0007669"/>
    <property type="project" value="UniProtKB-SubCell"/>
</dbReference>
<evidence type="ECO:0000256" key="3">
    <source>
        <dbReference type="ARBA" id="ARBA00006577"/>
    </source>
</evidence>
<dbReference type="CDD" id="cd00851">
    <property type="entry name" value="MTH1175"/>
    <property type="match status" value="1"/>
</dbReference>
<reference evidence="12" key="1">
    <citation type="submission" date="2020-10" db="EMBL/GenBank/DDBJ databases">
        <authorList>
            <person name="Gilroy R."/>
        </authorList>
    </citation>
    <scope>NUCLEOTIDE SEQUENCE</scope>
    <source>
        <strain evidence="12">CHK123-3438</strain>
    </source>
</reference>
<evidence type="ECO:0000256" key="2">
    <source>
        <dbReference type="ARBA" id="ARBA00004496"/>
    </source>
</evidence>
<dbReference type="Gene3D" id="3.10.50.40">
    <property type="match status" value="1"/>
</dbReference>
<feature type="domain" description="PPIase FKBP-type" evidence="11">
    <location>
        <begin position="181"/>
        <end position="266"/>
    </location>
</feature>
<dbReference type="SUPFAM" id="SSF54534">
    <property type="entry name" value="FKBP-like"/>
    <property type="match status" value="1"/>
</dbReference>
<name>A0A9D1GKW3_9FIRM</name>
<dbReference type="PANTHER" id="PTHR47861">
    <property type="entry name" value="FKBP-TYPE PEPTIDYL-PROLYL CIS-TRANS ISOMERASE SLYD"/>
    <property type="match status" value="1"/>
</dbReference>
<evidence type="ECO:0000256" key="1">
    <source>
        <dbReference type="ARBA" id="ARBA00000971"/>
    </source>
</evidence>
<dbReference type="EMBL" id="DVKS01000219">
    <property type="protein sequence ID" value="HIT43023.1"/>
    <property type="molecule type" value="Genomic_DNA"/>
</dbReference>
<proteinExistence type="inferred from homology"/>
<comment type="caution">
    <text evidence="12">The sequence shown here is derived from an EMBL/GenBank/DDBJ whole genome shotgun (WGS) entry which is preliminary data.</text>
</comment>
<sequence>MKIAVTYDNGNIFQHFGKTEFFKVYEVEDSKVISSEVIGSNGTGHGALAGLLAEQNVDVLICGGIGGGAQAALTEAGIQLCSGAQGDADQAVEAYLKGELVSVGANCDHHHGEGHSCGSHEDGHSCGHHEDGHSCGHHEEGHSCGHHEEGHGCGDHEGGHSCGSGCGGCGARPALTGRNVGKTCRTHYRGTFNDGTQFDSSYDRGEPLEFICGAGQMIRGFDAAVADMEVGQVVDIHLMPEEAYGMPDPNAVFTVEIAQLPGSEELEAGQQVYLYNQFGQPFPVKVVTKEEKTITFDANHEMAGKELNFRIELVEVK</sequence>